<keyword evidence="2" id="KW-1185">Reference proteome</keyword>
<dbReference type="InParanoid" id="F6RFQ6"/>
<evidence type="ECO:0000313" key="1">
    <source>
        <dbReference type="Ensembl" id="ENSCINP00000011998.3"/>
    </source>
</evidence>
<protein>
    <submittedName>
        <fullName evidence="1">Uncharacterized protein</fullName>
    </submittedName>
</protein>
<dbReference type="HOGENOM" id="CLU_2144968_0_0_1"/>
<dbReference type="GeneTree" id="ENSGT00730000114034"/>
<organism evidence="1 2">
    <name type="scientific">Ciona intestinalis</name>
    <name type="common">Transparent sea squirt</name>
    <name type="synonym">Ascidia intestinalis</name>
    <dbReference type="NCBI Taxonomy" id="7719"/>
    <lineage>
        <taxon>Eukaryota</taxon>
        <taxon>Metazoa</taxon>
        <taxon>Chordata</taxon>
        <taxon>Tunicata</taxon>
        <taxon>Ascidiacea</taxon>
        <taxon>Phlebobranchia</taxon>
        <taxon>Cionidae</taxon>
        <taxon>Ciona</taxon>
    </lineage>
</organism>
<dbReference type="Ensembl" id="ENSCINT00000011998.3">
    <property type="protein sequence ID" value="ENSCINP00000011998.3"/>
    <property type="gene ID" value="ENSCING00000005814.3"/>
</dbReference>
<proteinExistence type="predicted"/>
<reference evidence="1" key="2">
    <citation type="journal article" date="2008" name="Genome Biol.">
        <title>Improved genome assembly and evidence-based global gene model set for the chordate Ciona intestinalis: new insight into intron and operon populations.</title>
        <authorList>
            <person name="Satou Y."/>
            <person name="Mineta K."/>
            <person name="Ogasawara M."/>
            <person name="Sasakura Y."/>
            <person name="Shoguchi E."/>
            <person name="Ueno K."/>
            <person name="Yamada L."/>
            <person name="Matsumoto J."/>
            <person name="Wasserscheid J."/>
            <person name="Dewar K."/>
            <person name="Wiley G.B."/>
            <person name="Macmil S.L."/>
            <person name="Roe B.A."/>
            <person name="Zeller R.W."/>
            <person name="Hastings K.E."/>
            <person name="Lemaire P."/>
            <person name="Lindquist E."/>
            <person name="Endo T."/>
            <person name="Hotta K."/>
            <person name="Inaba K."/>
        </authorList>
    </citation>
    <scope>NUCLEOTIDE SEQUENCE [LARGE SCALE GENOMIC DNA]</scope>
    <source>
        <strain evidence="1">wild type</strain>
    </source>
</reference>
<reference evidence="1" key="4">
    <citation type="submission" date="2025-09" db="UniProtKB">
        <authorList>
            <consortium name="Ensembl"/>
        </authorList>
    </citation>
    <scope>IDENTIFICATION</scope>
</reference>
<accession>F6RFQ6</accession>
<dbReference type="EMBL" id="EAAA01001218">
    <property type="status" value="NOT_ANNOTATED_CDS"/>
    <property type="molecule type" value="Genomic_DNA"/>
</dbReference>
<reference evidence="1" key="3">
    <citation type="submission" date="2025-08" db="UniProtKB">
        <authorList>
            <consortium name="Ensembl"/>
        </authorList>
    </citation>
    <scope>IDENTIFICATION</scope>
</reference>
<evidence type="ECO:0000313" key="2">
    <source>
        <dbReference type="Proteomes" id="UP000008144"/>
    </source>
</evidence>
<dbReference type="AlphaFoldDB" id="F6RFQ6"/>
<name>F6RFQ6_CIOIN</name>
<dbReference type="Proteomes" id="UP000008144">
    <property type="component" value="Chromosome 14"/>
</dbReference>
<reference evidence="2" key="1">
    <citation type="journal article" date="2002" name="Science">
        <title>The draft genome of Ciona intestinalis: insights into chordate and vertebrate origins.</title>
        <authorList>
            <person name="Dehal P."/>
            <person name="Satou Y."/>
            <person name="Campbell R.K."/>
            <person name="Chapman J."/>
            <person name="Degnan B."/>
            <person name="De Tomaso A."/>
            <person name="Davidson B."/>
            <person name="Di Gregorio A."/>
            <person name="Gelpke M."/>
            <person name="Goodstein D.M."/>
            <person name="Harafuji N."/>
            <person name="Hastings K.E."/>
            <person name="Ho I."/>
            <person name="Hotta K."/>
            <person name="Huang W."/>
            <person name="Kawashima T."/>
            <person name="Lemaire P."/>
            <person name="Martinez D."/>
            <person name="Meinertzhagen I.A."/>
            <person name="Necula S."/>
            <person name="Nonaka M."/>
            <person name="Putnam N."/>
            <person name="Rash S."/>
            <person name="Saiga H."/>
            <person name="Satake M."/>
            <person name="Terry A."/>
            <person name="Yamada L."/>
            <person name="Wang H.G."/>
            <person name="Awazu S."/>
            <person name="Azumi K."/>
            <person name="Boore J."/>
            <person name="Branno M."/>
            <person name="Chin-Bow S."/>
            <person name="DeSantis R."/>
            <person name="Doyle S."/>
            <person name="Francino P."/>
            <person name="Keys D.N."/>
            <person name="Haga S."/>
            <person name="Hayashi H."/>
            <person name="Hino K."/>
            <person name="Imai K.S."/>
            <person name="Inaba K."/>
            <person name="Kano S."/>
            <person name="Kobayashi K."/>
            <person name="Kobayashi M."/>
            <person name="Lee B.I."/>
            <person name="Makabe K.W."/>
            <person name="Manohar C."/>
            <person name="Matassi G."/>
            <person name="Medina M."/>
            <person name="Mochizuki Y."/>
            <person name="Mount S."/>
            <person name="Morishita T."/>
            <person name="Miura S."/>
            <person name="Nakayama A."/>
            <person name="Nishizaka S."/>
            <person name="Nomoto H."/>
            <person name="Ohta F."/>
            <person name="Oishi K."/>
            <person name="Rigoutsos I."/>
            <person name="Sano M."/>
            <person name="Sasaki A."/>
            <person name="Sasakura Y."/>
            <person name="Shoguchi E."/>
            <person name="Shin-i T."/>
            <person name="Spagnuolo A."/>
            <person name="Stainier D."/>
            <person name="Suzuki M.M."/>
            <person name="Tassy O."/>
            <person name="Takatori N."/>
            <person name="Tokuoka M."/>
            <person name="Yagi K."/>
            <person name="Yoshizaki F."/>
            <person name="Wada S."/>
            <person name="Zhang C."/>
            <person name="Hyatt P.D."/>
            <person name="Larimer F."/>
            <person name="Detter C."/>
            <person name="Doggett N."/>
            <person name="Glavina T."/>
            <person name="Hawkins T."/>
            <person name="Richardson P."/>
            <person name="Lucas S."/>
            <person name="Kohara Y."/>
            <person name="Levine M."/>
            <person name="Satoh N."/>
            <person name="Rokhsar D.S."/>
        </authorList>
    </citation>
    <scope>NUCLEOTIDE SEQUENCE [LARGE SCALE GENOMIC DNA]</scope>
</reference>
<sequence>MSLTGVVTANTKKEPTSSADALEMDIDINRSTSCNNCTCNNKADNEHAYENQQDTFTNVTTSEFLLPNLEDTTLEDAKLILLNCPQITEVVKRCKAVLKRLKWTDVMIDQLI</sequence>